<dbReference type="SUPFAM" id="SSF51735">
    <property type="entry name" value="NAD(P)-binding Rossmann-fold domains"/>
    <property type="match status" value="1"/>
</dbReference>
<dbReference type="AlphaFoldDB" id="A0A6N3EIJ0"/>
<gene>
    <name evidence="2" type="ORF">PCLFYP37_02788</name>
</gene>
<dbReference type="InterPro" id="IPR050177">
    <property type="entry name" value="Lipid_A_modif_metabolic_enz"/>
</dbReference>
<organism evidence="2">
    <name type="scientific">Paraprevotella clara</name>
    <dbReference type="NCBI Taxonomy" id="454154"/>
    <lineage>
        <taxon>Bacteria</taxon>
        <taxon>Pseudomonadati</taxon>
        <taxon>Bacteroidota</taxon>
        <taxon>Bacteroidia</taxon>
        <taxon>Bacteroidales</taxon>
        <taxon>Prevotellaceae</taxon>
        <taxon>Paraprevotella</taxon>
    </lineage>
</organism>
<keyword evidence="2" id="KW-0413">Isomerase</keyword>
<evidence type="ECO:0000259" key="1">
    <source>
        <dbReference type="Pfam" id="PF01370"/>
    </source>
</evidence>
<sequence length="345" mass="39754">MKILVTGASGFIGSFIVERGLTEGHAMWAGMRATSSRNYLQDSRIRFVELDMEHPEILRPQLAACKAEFGGWDVIVHAAGATKCIRREDFFRTNTEGTRHFVDALRELDMVPGRFIFISSLSVFGAIREQAVRHATSDNPWIYAPIREDDTPRPNTAYGESKLEAERYLKSLKDFPYVILRPTGVYGPREKDYFVMAQSIKQHVDFSVGYRPQEITFIYVEDLVQAVFSAMVKDVIGREFFISDGNVYHSTEFSDLIRTELGHPFMLRIKAPVWFLRVVCAINGSFSTWRGRTTTLNRDKFHILCQRNWQCDIQPAVKELDFRPEYPLARGVKETIAWYKKEGWL</sequence>
<dbReference type="InterPro" id="IPR001509">
    <property type="entry name" value="Epimerase_deHydtase"/>
</dbReference>
<reference evidence="2" key="1">
    <citation type="submission" date="2019-11" db="EMBL/GenBank/DDBJ databases">
        <authorList>
            <person name="Feng L."/>
        </authorList>
    </citation>
    <scope>NUCLEOTIDE SEQUENCE</scope>
    <source>
        <strain evidence="2">PclaraLFYP37</strain>
    </source>
</reference>
<accession>A0A6N3EIJ0</accession>
<name>A0A6N3EIJ0_9BACT</name>
<proteinExistence type="predicted"/>
<protein>
    <submittedName>
        <fullName evidence="2">3 beta-hydroxysteroid dehydrogenase/Delta 5--&gt;4-isomerase</fullName>
    </submittedName>
</protein>
<dbReference type="EMBL" id="CACRUT010000016">
    <property type="protein sequence ID" value="VYU40900.1"/>
    <property type="molecule type" value="Genomic_DNA"/>
</dbReference>
<dbReference type="InterPro" id="IPR036291">
    <property type="entry name" value="NAD(P)-bd_dom_sf"/>
</dbReference>
<dbReference type="RefSeq" id="WP_302019442.1">
    <property type="nucleotide sequence ID" value="NZ_CACRUT010000016.1"/>
</dbReference>
<dbReference type="Pfam" id="PF01370">
    <property type="entry name" value="Epimerase"/>
    <property type="match status" value="1"/>
</dbReference>
<feature type="domain" description="NAD-dependent epimerase/dehydratase" evidence="1">
    <location>
        <begin position="3"/>
        <end position="233"/>
    </location>
</feature>
<evidence type="ECO:0000313" key="2">
    <source>
        <dbReference type="EMBL" id="VYU40900.1"/>
    </source>
</evidence>
<dbReference type="PANTHER" id="PTHR43245:SF58">
    <property type="entry name" value="BLL5923 PROTEIN"/>
    <property type="match status" value="1"/>
</dbReference>
<dbReference type="Gene3D" id="3.40.50.720">
    <property type="entry name" value="NAD(P)-binding Rossmann-like Domain"/>
    <property type="match status" value="1"/>
</dbReference>
<dbReference type="GO" id="GO:0016853">
    <property type="term" value="F:isomerase activity"/>
    <property type="evidence" value="ECO:0007669"/>
    <property type="project" value="UniProtKB-KW"/>
</dbReference>
<dbReference type="PANTHER" id="PTHR43245">
    <property type="entry name" value="BIFUNCTIONAL POLYMYXIN RESISTANCE PROTEIN ARNA"/>
    <property type="match status" value="1"/>
</dbReference>